<evidence type="ECO:0000256" key="1">
    <source>
        <dbReference type="ARBA" id="ARBA00022741"/>
    </source>
</evidence>
<keyword evidence="9" id="KW-1185">Reference proteome</keyword>
<evidence type="ECO:0000256" key="2">
    <source>
        <dbReference type="ARBA" id="ARBA00022801"/>
    </source>
</evidence>
<dbReference type="Proteomes" id="UP000051580">
    <property type="component" value="Unassembled WGS sequence"/>
</dbReference>
<dbReference type="EMBL" id="AZFS01000059">
    <property type="protein sequence ID" value="KRL94266.1"/>
    <property type="molecule type" value="Genomic_DNA"/>
</dbReference>
<dbReference type="PANTHER" id="PTHR11070:SF2">
    <property type="entry name" value="ATP-DEPENDENT DNA HELICASE SRS2"/>
    <property type="match status" value="1"/>
</dbReference>
<dbReference type="GO" id="GO:0016787">
    <property type="term" value="F:hydrolase activity"/>
    <property type="evidence" value="ECO:0007669"/>
    <property type="project" value="UniProtKB-UniRule"/>
</dbReference>
<evidence type="ECO:0000256" key="5">
    <source>
        <dbReference type="ARBA" id="ARBA00023125"/>
    </source>
</evidence>
<keyword evidence="4 6" id="KW-0067">ATP-binding</keyword>
<dbReference type="GO" id="GO:0043138">
    <property type="term" value="F:3'-5' DNA helicase activity"/>
    <property type="evidence" value="ECO:0007669"/>
    <property type="project" value="TreeGrafter"/>
</dbReference>
<dbReference type="SUPFAM" id="SSF52540">
    <property type="entry name" value="P-loop containing nucleoside triphosphate hydrolases"/>
    <property type="match status" value="1"/>
</dbReference>
<dbReference type="InterPro" id="IPR000212">
    <property type="entry name" value="DNA_helicase_UvrD/REP"/>
</dbReference>
<dbReference type="AlphaFoldDB" id="A0A0R1URL3"/>
<evidence type="ECO:0000256" key="6">
    <source>
        <dbReference type="PROSITE-ProRule" id="PRU00560"/>
    </source>
</evidence>
<evidence type="ECO:0000313" key="8">
    <source>
        <dbReference type="EMBL" id="KRL94266.1"/>
    </source>
</evidence>
<reference evidence="8 9" key="1">
    <citation type="journal article" date="2015" name="Genome Announc.">
        <title>Expanding the biotechnology potential of lactobacilli through comparative genomics of 213 strains and associated genera.</title>
        <authorList>
            <person name="Sun Z."/>
            <person name="Harris H.M."/>
            <person name="McCann A."/>
            <person name="Guo C."/>
            <person name="Argimon S."/>
            <person name="Zhang W."/>
            <person name="Yang X."/>
            <person name="Jeffery I.B."/>
            <person name="Cooney J.C."/>
            <person name="Kagawa T.F."/>
            <person name="Liu W."/>
            <person name="Song Y."/>
            <person name="Salvetti E."/>
            <person name="Wrobel A."/>
            <person name="Rasinkangas P."/>
            <person name="Parkhill J."/>
            <person name="Rea M.C."/>
            <person name="O'Sullivan O."/>
            <person name="Ritari J."/>
            <person name="Douillard F.P."/>
            <person name="Paul Ross R."/>
            <person name="Yang R."/>
            <person name="Briner A.E."/>
            <person name="Felis G.E."/>
            <person name="de Vos W.M."/>
            <person name="Barrangou R."/>
            <person name="Klaenhammer T.R."/>
            <person name="Caufield P.W."/>
            <person name="Cui Y."/>
            <person name="Zhang H."/>
            <person name="O'Toole P.W."/>
        </authorList>
    </citation>
    <scope>NUCLEOTIDE SEQUENCE [LARGE SCALE GENOMIC DNA]</scope>
    <source>
        <strain evidence="8 9">DSM 16381</strain>
    </source>
</reference>
<dbReference type="InterPro" id="IPR014016">
    <property type="entry name" value="UvrD-like_ATP-bd"/>
</dbReference>
<dbReference type="Gene3D" id="1.10.10.160">
    <property type="match status" value="1"/>
</dbReference>
<dbReference type="GO" id="GO:0005524">
    <property type="term" value="F:ATP binding"/>
    <property type="evidence" value="ECO:0007669"/>
    <property type="project" value="UniProtKB-UniRule"/>
</dbReference>
<evidence type="ECO:0000259" key="7">
    <source>
        <dbReference type="PROSITE" id="PS51198"/>
    </source>
</evidence>
<dbReference type="GO" id="GO:0003677">
    <property type="term" value="F:DNA binding"/>
    <property type="evidence" value="ECO:0007669"/>
    <property type="project" value="UniProtKB-KW"/>
</dbReference>
<dbReference type="InterPro" id="IPR027417">
    <property type="entry name" value="P-loop_NTPase"/>
</dbReference>
<dbReference type="Pfam" id="PF00580">
    <property type="entry name" value="UvrD-helicase"/>
    <property type="match status" value="1"/>
</dbReference>
<dbReference type="InterPro" id="IPR013986">
    <property type="entry name" value="DExx_box_DNA_helicase_dom_sf"/>
</dbReference>
<proteinExistence type="predicted"/>
<dbReference type="Gene3D" id="3.40.50.300">
    <property type="entry name" value="P-loop containing nucleotide triphosphate hydrolases"/>
    <property type="match status" value="1"/>
</dbReference>
<keyword evidence="2 6" id="KW-0378">Hydrolase</keyword>
<feature type="domain" description="UvrD-like helicase ATP-binding" evidence="7">
    <location>
        <begin position="16"/>
        <end position="300"/>
    </location>
</feature>
<feature type="binding site" evidence="6">
    <location>
        <begin position="37"/>
        <end position="44"/>
    </location>
    <ligand>
        <name>ATP</name>
        <dbReference type="ChEBI" id="CHEBI:30616"/>
    </ligand>
</feature>
<dbReference type="PATRIC" id="fig|1423753.3.peg.428"/>
<gene>
    <name evidence="8" type="ORF">FD28_GL000411</name>
</gene>
<sequence>MIDNLEQVERVLLPPGKRFSTEQTQVIGADGNIDIVAGPGSGKTTVLAAKLIMFLSKQRRGDKGICCITHTNVAVAEIKKRIEQSGLGNVEYPNFVGTIQRFFDHFFGSKAFGLLFPQKALRILDGDQYTNVYAENFLQLAPSWWKNNDYDAPDYRRREARLVISEDKKAYFVNNEHKNYGPIINEALGALLSRGIVNSEQMTELARWYISLHGNYLSTAMSERFDYLLLDEAQDTNDIQYKILMELTKGKNIHFQRFGDPYQALYTIYGSESEDAWNPFTEEQDNIAQIKEISTTARFGPGIAGLVRDVCYEKYPTFHSDISQKTFNNRFIIFESGDDLREKYQRLLRQCESENDSFLKCPKKDKIVAPMYKDLEKWFNAYKKPTHSPIIHVQPATDLFYSVLRKLAYANRRTISEEHMILQENMELAESVAKSVKCLFSKDETQTTLEGLIHPLLENDAWMTSADVSNDLIKETMHVDESNMELSNSMESEIILSTIHGVKGETHRSTLLLVDSEVYGGEKIHENFFFKDLFPFLIGERKVYDTDPHSKRIKACLKYAYVALSRPVFLAGVAIPKGSVTSTQREKMVSYGWKEVK</sequence>
<protein>
    <submittedName>
        <fullName evidence="8">UvrD REP helicase</fullName>
    </submittedName>
</protein>
<dbReference type="STRING" id="1423753.FD28_GL000411"/>
<name>A0A0R1URL3_9LACO</name>
<comment type="caution">
    <text evidence="8">The sequence shown here is derived from an EMBL/GenBank/DDBJ whole genome shotgun (WGS) entry which is preliminary data.</text>
</comment>
<keyword evidence="5" id="KW-0238">DNA-binding</keyword>
<evidence type="ECO:0000256" key="4">
    <source>
        <dbReference type="ARBA" id="ARBA00022840"/>
    </source>
</evidence>
<dbReference type="PROSITE" id="PS51198">
    <property type="entry name" value="UVRD_HELICASE_ATP_BIND"/>
    <property type="match status" value="1"/>
</dbReference>
<keyword evidence="1 6" id="KW-0547">Nucleotide-binding</keyword>
<organism evidence="8 9">
    <name type="scientific">Levilactobacillus hammesii DSM 16381</name>
    <dbReference type="NCBI Taxonomy" id="1423753"/>
    <lineage>
        <taxon>Bacteria</taxon>
        <taxon>Bacillati</taxon>
        <taxon>Bacillota</taxon>
        <taxon>Bacilli</taxon>
        <taxon>Lactobacillales</taxon>
        <taxon>Lactobacillaceae</taxon>
        <taxon>Levilactobacillus</taxon>
    </lineage>
</organism>
<dbReference type="GO" id="GO:0000725">
    <property type="term" value="P:recombinational repair"/>
    <property type="evidence" value="ECO:0007669"/>
    <property type="project" value="TreeGrafter"/>
</dbReference>
<accession>A0A0R1URL3</accession>
<evidence type="ECO:0000313" key="9">
    <source>
        <dbReference type="Proteomes" id="UP000051580"/>
    </source>
</evidence>
<dbReference type="PANTHER" id="PTHR11070">
    <property type="entry name" value="UVRD / RECB / PCRA DNA HELICASE FAMILY MEMBER"/>
    <property type="match status" value="1"/>
</dbReference>
<keyword evidence="3 6" id="KW-0347">Helicase</keyword>
<evidence type="ECO:0000256" key="3">
    <source>
        <dbReference type="ARBA" id="ARBA00022806"/>
    </source>
</evidence>